<proteinExistence type="predicted"/>
<gene>
    <name evidence="1" type="ORF">GCM10022419_033630</name>
</gene>
<protein>
    <recommendedName>
        <fullName evidence="3">HNH endonuclease</fullName>
    </recommendedName>
</protein>
<dbReference type="EMBL" id="BAABDQ010000006">
    <property type="protein sequence ID" value="GAA3550644.1"/>
    <property type="molecule type" value="Genomic_DNA"/>
</dbReference>
<accession>A0ABP6WFJ3</accession>
<organism evidence="1 2">
    <name type="scientific">Nonomuraea rosea</name>
    <dbReference type="NCBI Taxonomy" id="638574"/>
    <lineage>
        <taxon>Bacteria</taxon>
        <taxon>Bacillati</taxon>
        <taxon>Actinomycetota</taxon>
        <taxon>Actinomycetes</taxon>
        <taxon>Streptosporangiales</taxon>
        <taxon>Streptosporangiaceae</taxon>
        <taxon>Nonomuraea</taxon>
    </lineage>
</organism>
<evidence type="ECO:0008006" key="3">
    <source>
        <dbReference type="Google" id="ProtNLM"/>
    </source>
</evidence>
<dbReference type="RefSeq" id="WP_345562705.1">
    <property type="nucleotide sequence ID" value="NZ_BAABDQ010000006.1"/>
</dbReference>
<name>A0ABP6WFJ3_9ACTN</name>
<dbReference type="Proteomes" id="UP001500630">
    <property type="component" value="Unassembled WGS sequence"/>
</dbReference>
<sequence>MHDPLVVAFEIRRPWPRRTKSPYSCRWAIRWPYVHIAGRGYRFPCMITVWHREPGGHDSGDICKHHSRVQNPITGEWRYKFHHGWRFHIHHWRVQVAPLQELRRRLLTRCTWCDGRSRKGDAVNVSHQWGGKRGKWWRGERGLYHWDCSSIASARNACLSEAPITEYDGWGPCLRCGKYRGHGRTEENLTRMRVLAAIPRGQRERRP</sequence>
<keyword evidence="2" id="KW-1185">Reference proteome</keyword>
<comment type="caution">
    <text evidence="1">The sequence shown here is derived from an EMBL/GenBank/DDBJ whole genome shotgun (WGS) entry which is preliminary data.</text>
</comment>
<evidence type="ECO:0000313" key="2">
    <source>
        <dbReference type="Proteomes" id="UP001500630"/>
    </source>
</evidence>
<evidence type="ECO:0000313" key="1">
    <source>
        <dbReference type="EMBL" id="GAA3550644.1"/>
    </source>
</evidence>
<reference evidence="2" key="1">
    <citation type="journal article" date="2019" name="Int. J. Syst. Evol. Microbiol.">
        <title>The Global Catalogue of Microorganisms (GCM) 10K type strain sequencing project: providing services to taxonomists for standard genome sequencing and annotation.</title>
        <authorList>
            <consortium name="The Broad Institute Genomics Platform"/>
            <consortium name="The Broad Institute Genome Sequencing Center for Infectious Disease"/>
            <person name="Wu L."/>
            <person name="Ma J."/>
        </authorList>
    </citation>
    <scope>NUCLEOTIDE SEQUENCE [LARGE SCALE GENOMIC DNA]</scope>
    <source>
        <strain evidence="2">JCM 17326</strain>
    </source>
</reference>